<keyword evidence="1" id="KW-1133">Transmembrane helix</keyword>
<keyword evidence="1" id="KW-0472">Membrane</keyword>
<sequence>MKKTDWRLKLSVLLILSSALLYCFHYFVFRDAHHIFLYIVGDLAFIPIEVLFVSLVIDGVIKIREREALMEKLNLIIGVYFNEVGTTILKYCTSIHPKVDEIANSLIVEPSWEERDFKKALEKCKNYNYQIEFCKVDLERMNEFLLCKREFLLKLLENPNLLEHEIFTHLLTAVFHLQDELSSRNLSELRDDEKEHLEIDIKRVYGASVSQWVLYMKHLKNAFPYLFVTAMTNNPFDTRTKEEIEKNIKTIYYNK</sequence>
<keyword evidence="1" id="KW-0812">Transmembrane</keyword>
<gene>
    <name evidence="2" type="ORF">Ctaglu_12060</name>
</gene>
<organism evidence="2 3">
    <name type="scientific">Clostridium tagluense</name>
    <dbReference type="NCBI Taxonomy" id="360422"/>
    <lineage>
        <taxon>Bacteria</taxon>
        <taxon>Bacillati</taxon>
        <taxon>Bacillota</taxon>
        <taxon>Clostridia</taxon>
        <taxon>Eubacteriales</taxon>
        <taxon>Clostridiaceae</taxon>
        <taxon>Clostridium</taxon>
    </lineage>
</organism>
<accession>A0A401UJ39</accession>
<protein>
    <submittedName>
        <fullName evidence="2">Uncharacterized protein</fullName>
    </submittedName>
</protein>
<dbReference type="AlphaFoldDB" id="A0A401UJ39"/>
<feature type="transmembrane region" description="Helical" evidence="1">
    <location>
        <begin position="12"/>
        <end position="29"/>
    </location>
</feature>
<comment type="caution">
    <text evidence="2">The sequence shown here is derived from an EMBL/GenBank/DDBJ whole genome shotgun (WGS) entry which is preliminary data.</text>
</comment>
<feature type="transmembrane region" description="Helical" evidence="1">
    <location>
        <begin position="35"/>
        <end position="57"/>
    </location>
</feature>
<dbReference type="EMBL" id="BHYK01000005">
    <property type="protein sequence ID" value="GCD09583.1"/>
    <property type="molecule type" value="Genomic_DNA"/>
</dbReference>
<dbReference type="RefSeq" id="WP_124999132.1">
    <property type="nucleotide sequence ID" value="NZ_BHYK01000005.1"/>
</dbReference>
<proteinExistence type="predicted"/>
<evidence type="ECO:0000313" key="3">
    <source>
        <dbReference type="Proteomes" id="UP000287872"/>
    </source>
</evidence>
<dbReference type="OrthoDB" id="9799090at2"/>
<evidence type="ECO:0000256" key="1">
    <source>
        <dbReference type="SAM" id="Phobius"/>
    </source>
</evidence>
<dbReference type="Proteomes" id="UP000287872">
    <property type="component" value="Unassembled WGS sequence"/>
</dbReference>
<name>A0A401UJ39_9CLOT</name>
<reference evidence="2 3" key="1">
    <citation type="submission" date="2018-11" db="EMBL/GenBank/DDBJ databases">
        <title>Genome sequencing and assembly of Clostridium tagluense strain A121.</title>
        <authorList>
            <person name="Murakami T."/>
            <person name="Segawa T."/>
            <person name="Shcherbakova V.A."/>
            <person name="Mori H."/>
            <person name="Yoshimura Y."/>
        </authorList>
    </citation>
    <scope>NUCLEOTIDE SEQUENCE [LARGE SCALE GENOMIC DNA]</scope>
    <source>
        <strain evidence="2 3">A121</strain>
    </source>
</reference>
<keyword evidence="3" id="KW-1185">Reference proteome</keyword>
<evidence type="ECO:0000313" key="2">
    <source>
        <dbReference type="EMBL" id="GCD09583.1"/>
    </source>
</evidence>